<keyword evidence="3" id="KW-1185">Reference proteome</keyword>
<accession>A0ABY7EYL0</accession>
<evidence type="ECO:0000313" key="2">
    <source>
        <dbReference type="EMBL" id="WAR15018.1"/>
    </source>
</evidence>
<name>A0ABY7EYL0_MYAAR</name>
<feature type="signal peptide" evidence="1">
    <location>
        <begin position="1"/>
        <end position="22"/>
    </location>
</feature>
<feature type="chain" id="PRO_5046683318" evidence="1">
    <location>
        <begin position="23"/>
        <end position="192"/>
    </location>
</feature>
<evidence type="ECO:0000256" key="1">
    <source>
        <dbReference type="SAM" id="SignalP"/>
    </source>
</evidence>
<keyword evidence="1" id="KW-0732">Signal</keyword>
<protein>
    <submittedName>
        <fullName evidence="2">Uncharacterized protein</fullName>
    </submittedName>
</protein>
<reference evidence="2" key="1">
    <citation type="submission" date="2022-11" db="EMBL/GenBank/DDBJ databases">
        <title>Centuries of genome instability and evolution in soft-shell clam transmissible cancer (bioRxiv).</title>
        <authorList>
            <person name="Hart S.F.M."/>
            <person name="Yonemitsu M.A."/>
            <person name="Giersch R.M."/>
            <person name="Beal B.F."/>
            <person name="Arriagada G."/>
            <person name="Davis B.W."/>
            <person name="Ostrander E.A."/>
            <person name="Goff S.P."/>
            <person name="Metzger M.J."/>
        </authorList>
    </citation>
    <scope>NUCLEOTIDE SEQUENCE</scope>
    <source>
        <strain evidence="2">MELC-2E11</strain>
        <tissue evidence="2">Siphon/mantle</tissue>
    </source>
</reference>
<dbReference type="EMBL" id="CP111020">
    <property type="protein sequence ID" value="WAR15018.1"/>
    <property type="molecule type" value="Genomic_DNA"/>
</dbReference>
<proteinExistence type="predicted"/>
<organism evidence="2 3">
    <name type="scientific">Mya arenaria</name>
    <name type="common">Soft-shell clam</name>
    <dbReference type="NCBI Taxonomy" id="6604"/>
    <lineage>
        <taxon>Eukaryota</taxon>
        <taxon>Metazoa</taxon>
        <taxon>Spiralia</taxon>
        <taxon>Lophotrochozoa</taxon>
        <taxon>Mollusca</taxon>
        <taxon>Bivalvia</taxon>
        <taxon>Autobranchia</taxon>
        <taxon>Heteroconchia</taxon>
        <taxon>Euheterodonta</taxon>
        <taxon>Imparidentia</taxon>
        <taxon>Neoheterodontei</taxon>
        <taxon>Myida</taxon>
        <taxon>Myoidea</taxon>
        <taxon>Myidae</taxon>
        <taxon>Mya</taxon>
    </lineage>
</organism>
<evidence type="ECO:0000313" key="3">
    <source>
        <dbReference type="Proteomes" id="UP001164746"/>
    </source>
</evidence>
<sequence length="192" mass="20950">MKIKAIIAGLLVVLYFADNCDVFSSPTPPAVAKLSMLHLPPLSSPAVVKLAMLHLPPLTSPAVVKLAEGQFKSEKYVKNCTGYADKPEEEIYCGIFETKSRGTTRSFIRDCSDGKNFFDDSLNVQFENRILGDNQTTCVYKGTSDIVCITLCTGKGNDFCNGPLLSSASQEGLTKMFLLWISMLSVCASLFK</sequence>
<dbReference type="Proteomes" id="UP001164746">
    <property type="component" value="Chromosome 9"/>
</dbReference>
<gene>
    <name evidence="2" type="ORF">MAR_005123</name>
</gene>